<comment type="caution">
    <text evidence="6">The sequence shown here is derived from an EMBL/GenBank/DDBJ whole genome shotgun (WGS) entry which is preliminary data.</text>
</comment>
<evidence type="ECO:0000259" key="5">
    <source>
        <dbReference type="Pfam" id="PF00782"/>
    </source>
</evidence>
<evidence type="ECO:0000313" key="6">
    <source>
        <dbReference type="EMBL" id="KAE9453179.1"/>
    </source>
</evidence>
<reference evidence="6 7" key="1">
    <citation type="journal article" date="2019" name="Genome Biol. Evol.">
        <title>The Rhododendron genome and chromosomal organization provide insight into shared whole-genome duplications across the heath family (Ericaceae).</title>
        <authorList>
            <person name="Soza V.L."/>
            <person name="Lindsley D."/>
            <person name="Waalkes A."/>
            <person name="Ramage E."/>
            <person name="Patwardhan R.P."/>
            <person name="Burton J.N."/>
            <person name="Adey A."/>
            <person name="Kumar A."/>
            <person name="Qiu R."/>
            <person name="Shendure J."/>
            <person name="Hall B."/>
        </authorList>
    </citation>
    <scope>NUCLEOTIDE SEQUENCE [LARGE SCALE GENOMIC DNA]</scope>
    <source>
        <strain evidence="6">RSF 1966-606</strain>
    </source>
</reference>
<evidence type="ECO:0000256" key="2">
    <source>
        <dbReference type="ARBA" id="ARBA00013064"/>
    </source>
</evidence>
<dbReference type="GO" id="GO:0008330">
    <property type="term" value="F:protein tyrosine/threonine phosphatase activity"/>
    <property type="evidence" value="ECO:0007669"/>
    <property type="project" value="TreeGrafter"/>
</dbReference>
<dbReference type="EMBL" id="QEFC01002305">
    <property type="protein sequence ID" value="KAE9453179.1"/>
    <property type="molecule type" value="Genomic_DNA"/>
</dbReference>
<dbReference type="OrthoDB" id="10252009at2759"/>
<feature type="domain" description="Dual specificity phosphatase catalytic" evidence="5">
    <location>
        <begin position="120"/>
        <end position="167"/>
    </location>
</feature>
<keyword evidence="4" id="KW-0904">Protein phosphatase</keyword>
<dbReference type="Proteomes" id="UP000428333">
    <property type="component" value="Linkage Group LG09"/>
</dbReference>
<dbReference type="InterPro" id="IPR029021">
    <property type="entry name" value="Prot-tyrosine_phosphatase-like"/>
</dbReference>
<dbReference type="PANTHER" id="PTHR10159">
    <property type="entry name" value="DUAL SPECIFICITY PROTEIN PHOSPHATASE"/>
    <property type="match status" value="1"/>
</dbReference>
<sequence length="179" mass="20049">MALFVIEVVPDRGDVNIANYFEECFNFIDGAKRTVVVYWFTVLSGNPEGDCSYTIYIVFLDLMYSEGKYLKSSVPIVSVEPPDCTVDGSGHELDLFPFVIVFPCLFACFGFLNNANGNFSCSVTIVVAYLMKKYSMSMSEALKHVKSKRPIASPNSGFMTQLQNFEKSLQGTHRRAQEV</sequence>
<evidence type="ECO:0000256" key="4">
    <source>
        <dbReference type="ARBA" id="ARBA00022912"/>
    </source>
</evidence>
<accession>A0A6A4LCX1</accession>
<dbReference type="CDD" id="cd14498">
    <property type="entry name" value="DSP"/>
    <property type="match status" value="1"/>
</dbReference>
<dbReference type="GO" id="GO:0033550">
    <property type="term" value="F:MAP kinase tyrosine phosphatase activity"/>
    <property type="evidence" value="ECO:0007669"/>
    <property type="project" value="TreeGrafter"/>
</dbReference>
<keyword evidence="7" id="KW-1185">Reference proteome</keyword>
<dbReference type="AlphaFoldDB" id="A0A6A4LCX1"/>
<proteinExistence type="inferred from homology"/>
<name>A0A6A4LCX1_9ERIC</name>
<dbReference type="InterPro" id="IPR000340">
    <property type="entry name" value="Dual-sp_phosphatase_cat-dom"/>
</dbReference>
<comment type="similarity">
    <text evidence="1">Belongs to the protein-tyrosine phosphatase family. Non-receptor class dual specificity subfamily.</text>
</comment>
<dbReference type="SUPFAM" id="SSF52799">
    <property type="entry name" value="(Phosphotyrosine protein) phosphatases II"/>
    <property type="match status" value="1"/>
</dbReference>
<dbReference type="GO" id="GO:0005737">
    <property type="term" value="C:cytoplasm"/>
    <property type="evidence" value="ECO:0007669"/>
    <property type="project" value="TreeGrafter"/>
</dbReference>
<evidence type="ECO:0000256" key="1">
    <source>
        <dbReference type="ARBA" id="ARBA00008601"/>
    </source>
</evidence>
<dbReference type="GO" id="GO:0017017">
    <property type="term" value="F:MAP kinase tyrosine/serine/threonine phosphatase activity"/>
    <property type="evidence" value="ECO:0007669"/>
    <property type="project" value="TreeGrafter"/>
</dbReference>
<gene>
    <name evidence="6" type="ORF">C3L33_14948</name>
</gene>
<feature type="non-terminal residue" evidence="6">
    <location>
        <position position="1"/>
    </location>
</feature>
<evidence type="ECO:0000256" key="3">
    <source>
        <dbReference type="ARBA" id="ARBA00022801"/>
    </source>
</evidence>
<protein>
    <recommendedName>
        <fullName evidence="2">protein-tyrosine-phosphatase</fullName>
        <ecNumber evidence="2">3.1.3.48</ecNumber>
    </recommendedName>
</protein>
<dbReference type="Gene3D" id="3.90.190.10">
    <property type="entry name" value="Protein tyrosine phosphatase superfamily"/>
    <property type="match status" value="1"/>
</dbReference>
<dbReference type="GO" id="GO:0043409">
    <property type="term" value="P:negative regulation of MAPK cascade"/>
    <property type="evidence" value="ECO:0007669"/>
    <property type="project" value="TreeGrafter"/>
</dbReference>
<dbReference type="Pfam" id="PF00782">
    <property type="entry name" value="DSPc"/>
    <property type="match status" value="1"/>
</dbReference>
<dbReference type="EC" id="3.1.3.48" evidence="2"/>
<organism evidence="6 7">
    <name type="scientific">Rhododendron williamsianum</name>
    <dbReference type="NCBI Taxonomy" id="262921"/>
    <lineage>
        <taxon>Eukaryota</taxon>
        <taxon>Viridiplantae</taxon>
        <taxon>Streptophyta</taxon>
        <taxon>Embryophyta</taxon>
        <taxon>Tracheophyta</taxon>
        <taxon>Spermatophyta</taxon>
        <taxon>Magnoliopsida</taxon>
        <taxon>eudicotyledons</taxon>
        <taxon>Gunneridae</taxon>
        <taxon>Pentapetalae</taxon>
        <taxon>asterids</taxon>
        <taxon>Ericales</taxon>
        <taxon>Ericaceae</taxon>
        <taxon>Ericoideae</taxon>
        <taxon>Rhodoreae</taxon>
        <taxon>Rhododendron</taxon>
    </lineage>
</organism>
<keyword evidence="3" id="KW-0378">Hydrolase</keyword>
<dbReference type="PANTHER" id="PTHR10159:SF511">
    <property type="entry name" value="DUAL SPECIFICITY PROTEIN PHOSPHATASE 1"/>
    <property type="match status" value="1"/>
</dbReference>
<evidence type="ECO:0000313" key="7">
    <source>
        <dbReference type="Proteomes" id="UP000428333"/>
    </source>
</evidence>